<dbReference type="PANTHER" id="PTHR43133:SF8">
    <property type="entry name" value="RNA POLYMERASE SIGMA FACTOR HI_1459-RELATED"/>
    <property type="match status" value="1"/>
</dbReference>
<dbReference type="InterPro" id="IPR007627">
    <property type="entry name" value="RNA_pol_sigma70_r2"/>
</dbReference>
<evidence type="ECO:0000313" key="8">
    <source>
        <dbReference type="EMBL" id="VAW77296.1"/>
    </source>
</evidence>
<dbReference type="NCBIfam" id="TIGR02937">
    <property type="entry name" value="sigma70-ECF"/>
    <property type="match status" value="1"/>
</dbReference>
<dbReference type="Pfam" id="PF04542">
    <property type="entry name" value="Sigma70_r2"/>
    <property type="match status" value="1"/>
</dbReference>
<dbReference type="EMBL" id="UOFK01000115">
    <property type="protein sequence ID" value="VAW77296.1"/>
    <property type="molecule type" value="Genomic_DNA"/>
</dbReference>
<dbReference type="InterPro" id="IPR013324">
    <property type="entry name" value="RNA_pol_sigma_r3/r4-like"/>
</dbReference>
<evidence type="ECO:0000256" key="5">
    <source>
        <dbReference type="ARBA" id="ARBA00023163"/>
    </source>
</evidence>
<dbReference type="SUPFAM" id="SSF88946">
    <property type="entry name" value="Sigma2 domain of RNA polymerase sigma factors"/>
    <property type="match status" value="1"/>
</dbReference>
<dbReference type="InterPro" id="IPR014289">
    <property type="entry name" value="RNA_pol_sigma-24-rel"/>
</dbReference>
<evidence type="ECO:0000256" key="4">
    <source>
        <dbReference type="ARBA" id="ARBA00023125"/>
    </source>
</evidence>
<sequence>MSTHPRTVTTTEPDPGRWLEKYGDALFRYALGRLHDSSHAEDMVQETLVAALQARTSYSGRAQEKTWLIGILKHKIVDFIRKQVREVTVDDISEVDSQFDARGHWIRPPRDWGDPDKALHNQQFLDAFEACLKRLKPTLAQVFVLKEFSGLSNKEICNELSITATNCSVMLYRARMGLRCCLDIRWPDAEET</sequence>
<dbReference type="InterPro" id="IPR013249">
    <property type="entry name" value="RNA_pol_sigma70_r4_t2"/>
</dbReference>
<dbReference type="InterPro" id="IPR039425">
    <property type="entry name" value="RNA_pol_sigma-70-like"/>
</dbReference>
<keyword evidence="2" id="KW-0805">Transcription regulation</keyword>
<dbReference type="GO" id="GO:0003677">
    <property type="term" value="F:DNA binding"/>
    <property type="evidence" value="ECO:0007669"/>
    <property type="project" value="UniProtKB-KW"/>
</dbReference>
<dbReference type="GO" id="GO:0016987">
    <property type="term" value="F:sigma factor activity"/>
    <property type="evidence" value="ECO:0007669"/>
    <property type="project" value="UniProtKB-KW"/>
</dbReference>
<name>A0A3B0Z9D1_9ZZZZ</name>
<dbReference type="InterPro" id="IPR013325">
    <property type="entry name" value="RNA_pol_sigma_r2"/>
</dbReference>
<protein>
    <submittedName>
        <fullName evidence="8">RNA polymerase ECF-type sigma factor</fullName>
    </submittedName>
</protein>
<evidence type="ECO:0000259" key="6">
    <source>
        <dbReference type="Pfam" id="PF04542"/>
    </source>
</evidence>
<dbReference type="Gene3D" id="1.10.1740.10">
    <property type="match status" value="1"/>
</dbReference>
<keyword evidence="4" id="KW-0238">DNA-binding</keyword>
<keyword evidence="3" id="KW-0731">Sigma factor</keyword>
<feature type="domain" description="RNA polymerase sigma factor 70 region 4 type 2" evidence="7">
    <location>
        <begin position="126"/>
        <end position="175"/>
    </location>
</feature>
<keyword evidence="5" id="KW-0804">Transcription</keyword>
<feature type="domain" description="RNA polymerase sigma-70 region 2" evidence="6">
    <location>
        <begin position="20"/>
        <end position="85"/>
    </location>
</feature>
<dbReference type="InterPro" id="IPR036388">
    <property type="entry name" value="WH-like_DNA-bd_sf"/>
</dbReference>
<dbReference type="GO" id="GO:0006352">
    <property type="term" value="P:DNA-templated transcription initiation"/>
    <property type="evidence" value="ECO:0007669"/>
    <property type="project" value="InterPro"/>
</dbReference>
<evidence type="ECO:0000256" key="1">
    <source>
        <dbReference type="ARBA" id="ARBA00010641"/>
    </source>
</evidence>
<dbReference type="NCBIfam" id="TIGR02943">
    <property type="entry name" value="Sig70_famx1"/>
    <property type="match status" value="1"/>
</dbReference>
<organism evidence="8">
    <name type="scientific">hydrothermal vent metagenome</name>
    <dbReference type="NCBI Taxonomy" id="652676"/>
    <lineage>
        <taxon>unclassified sequences</taxon>
        <taxon>metagenomes</taxon>
        <taxon>ecological metagenomes</taxon>
    </lineage>
</organism>
<proteinExistence type="inferred from homology"/>
<dbReference type="Gene3D" id="1.10.10.10">
    <property type="entry name" value="Winged helix-like DNA-binding domain superfamily/Winged helix DNA-binding domain"/>
    <property type="match status" value="1"/>
</dbReference>
<gene>
    <name evidence="8" type="ORF">MNBD_GAMMA13-889</name>
</gene>
<accession>A0A3B0Z9D1</accession>
<evidence type="ECO:0000259" key="7">
    <source>
        <dbReference type="Pfam" id="PF08281"/>
    </source>
</evidence>
<dbReference type="Pfam" id="PF08281">
    <property type="entry name" value="Sigma70_r4_2"/>
    <property type="match status" value="1"/>
</dbReference>
<dbReference type="InterPro" id="IPR014284">
    <property type="entry name" value="RNA_pol_sigma-70_dom"/>
</dbReference>
<dbReference type="AlphaFoldDB" id="A0A3B0Z9D1"/>
<dbReference type="PANTHER" id="PTHR43133">
    <property type="entry name" value="RNA POLYMERASE ECF-TYPE SIGMA FACTO"/>
    <property type="match status" value="1"/>
</dbReference>
<reference evidence="8" key="1">
    <citation type="submission" date="2018-06" db="EMBL/GenBank/DDBJ databases">
        <authorList>
            <person name="Zhirakovskaya E."/>
        </authorList>
    </citation>
    <scope>NUCLEOTIDE SEQUENCE</scope>
</reference>
<comment type="similarity">
    <text evidence="1">Belongs to the sigma-70 factor family. ECF subfamily.</text>
</comment>
<dbReference type="SUPFAM" id="SSF88659">
    <property type="entry name" value="Sigma3 and sigma4 domains of RNA polymerase sigma factors"/>
    <property type="match status" value="1"/>
</dbReference>
<evidence type="ECO:0000256" key="3">
    <source>
        <dbReference type="ARBA" id="ARBA00023082"/>
    </source>
</evidence>
<evidence type="ECO:0000256" key="2">
    <source>
        <dbReference type="ARBA" id="ARBA00023015"/>
    </source>
</evidence>